<gene>
    <name evidence="1" type="ORF">POTOM_021572</name>
</gene>
<organism evidence="1 2">
    <name type="scientific">Populus tomentosa</name>
    <name type="common">Chinese white poplar</name>
    <dbReference type="NCBI Taxonomy" id="118781"/>
    <lineage>
        <taxon>Eukaryota</taxon>
        <taxon>Viridiplantae</taxon>
        <taxon>Streptophyta</taxon>
        <taxon>Embryophyta</taxon>
        <taxon>Tracheophyta</taxon>
        <taxon>Spermatophyta</taxon>
        <taxon>Magnoliopsida</taxon>
        <taxon>eudicotyledons</taxon>
        <taxon>Gunneridae</taxon>
        <taxon>Pentapetalae</taxon>
        <taxon>rosids</taxon>
        <taxon>fabids</taxon>
        <taxon>Malpighiales</taxon>
        <taxon>Salicaceae</taxon>
        <taxon>Saliceae</taxon>
        <taxon>Populus</taxon>
    </lineage>
</organism>
<keyword evidence="2" id="KW-1185">Reference proteome</keyword>
<comment type="caution">
    <text evidence="1">The sequence shown here is derived from an EMBL/GenBank/DDBJ whole genome shotgun (WGS) entry which is preliminary data.</text>
</comment>
<evidence type="ECO:0000313" key="2">
    <source>
        <dbReference type="Proteomes" id="UP000886885"/>
    </source>
</evidence>
<dbReference type="AlphaFoldDB" id="A0A8X7ZS41"/>
<dbReference type="PANTHER" id="PTHR33874">
    <property type="entry name" value="RING FINGER PROTEIN"/>
    <property type="match status" value="1"/>
</dbReference>
<dbReference type="PANTHER" id="PTHR33874:SF4">
    <property type="entry name" value="EXPRESSED PROTEIN"/>
    <property type="match status" value="1"/>
</dbReference>
<sequence length="326" mass="36227">MGGHGAVEVAKTVIEVADVAWKAMEFTQHHHLHEIHQHESAHDTKSNSVDEEMESLRSENKRLKDLLEHNLKLLQSLSESPCLLNDCPPHLYSRLVATVDSENFLTKIKSLQQASVNETGIQFPFKEATGDDMQLVEVLINVDGKEPSRWVWVTEGMVPSNVEERSGIDDENYVVVTEERVVDGVANFMAKCIVANPKAQNLTPEELQKILAKALGGVSKLEKVFGIWHAGTMFYTLGTWGLALAGKEDIRVLRSSAQLHVVAKSLVDGHINYLSLELVRDLSSFLSHFVLLYDAFSGRRLYRSRAVLRLAAGGIHATSKVVLKAL</sequence>
<name>A0A8X7ZS41_POPTO</name>
<protein>
    <submittedName>
        <fullName evidence="1">Uncharacterized protein</fullName>
    </submittedName>
</protein>
<proteinExistence type="predicted"/>
<evidence type="ECO:0000313" key="1">
    <source>
        <dbReference type="EMBL" id="KAG6774221.1"/>
    </source>
</evidence>
<dbReference type="Proteomes" id="UP000886885">
    <property type="component" value="Chromosome 5D"/>
</dbReference>
<dbReference type="OrthoDB" id="845076at2759"/>
<dbReference type="EMBL" id="JAAWWB010000010">
    <property type="protein sequence ID" value="KAG6774221.1"/>
    <property type="molecule type" value="Genomic_DNA"/>
</dbReference>
<accession>A0A8X7ZS41</accession>
<reference evidence="1" key="1">
    <citation type="journal article" date="2020" name="bioRxiv">
        <title>Hybrid origin of Populus tomentosa Carr. identified through genome sequencing and phylogenomic analysis.</title>
        <authorList>
            <person name="An X."/>
            <person name="Gao K."/>
            <person name="Chen Z."/>
            <person name="Li J."/>
            <person name="Yang X."/>
            <person name="Yang X."/>
            <person name="Zhou J."/>
            <person name="Guo T."/>
            <person name="Zhao T."/>
            <person name="Huang S."/>
            <person name="Miao D."/>
            <person name="Khan W.U."/>
            <person name="Rao P."/>
            <person name="Ye M."/>
            <person name="Lei B."/>
            <person name="Liao W."/>
            <person name="Wang J."/>
            <person name="Ji L."/>
            <person name="Li Y."/>
            <person name="Guo B."/>
            <person name="Mustafa N.S."/>
            <person name="Li S."/>
            <person name="Yun Q."/>
            <person name="Keller S.R."/>
            <person name="Mao J."/>
            <person name="Zhang R."/>
            <person name="Strauss S.H."/>
        </authorList>
    </citation>
    <scope>NUCLEOTIDE SEQUENCE</scope>
    <source>
        <strain evidence="1">GM15</strain>
        <tissue evidence="1">Leaf</tissue>
    </source>
</reference>